<proteinExistence type="predicted"/>
<comment type="caution">
    <text evidence="2">The sequence shown here is derived from an EMBL/GenBank/DDBJ whole genome shotgun (WGS) entry which is preliminary data.</text>
</comment>
<dbReference type="PANTHER" id="PTHR33434:SF4">
    <property type="entry name" value="PHOSPHATASE PROTEIN"/>
    <property type="match status" value="1"/>
</dbReference>
<dbReference type="InterPro" id="IPR036117">
    <property type="entry name" value="DhaL_dom_sf"/>
</dbReference>
<organism evidence="2 3">
    <name type="scientific">Rhodococcus chondri</name>
    <dbReference type="NCBI Taxonomy" id="3065941"/>
    <lineage>
        <taxon>Bacteria</taxon>
        <taxon>Bacillati</taxon>
        <taxon>Actinomycetota</taxon>
        <taxon>Actinomycetes</taxon>
        <taxon>Mycobacteriales</taxon>
        <taxon>Nocardiaceae</taxon>
        <taxon>Rhodococcus</taxon>
    </lineage>
</organism>
<accession>A0ABU7K0U0</accession>
<dbReference type="InterPro" id="IPR004007">
    <property type="entry name" value="DhaL_dom"/>
</dbReference>
<name>A0ABU7K0U0_9NOCA</name>
<dbReference type="SMART" id="SM01120">
    <property type="entry name" value="Dak2"/>
    <property type="match status" value="1"/>
</dbReference>
<dbReference type="Pfam" id="PF02734">
    <property type="entry name" value="Dak2"/>
    <property type="match status" value="1"/>
</dbReference>
<protein>
    <submittedName>
        <fullName evidence="2">DAK2 domain-containing protein</fullName>
    </submittedName>
</protein>
<evidence type="ECO:0000259" key="1">
    <source>
        <dbReference type="PROSITE" id="PS51480"/>
    </source>
</evidence>
<gene>
    <name evidence="2" type="ORF">Q8814_25625</name>
</gene>
<dbReference type="SUPFAM" id="SSF101473">
    <property type="entry name" value="DhaL-like"/>
    <property type="match status" value="1"/>
</dbReference>
<reference evidence="2 3" key="1">
    <citation type="submission" date="2023-08" db="EMBL/GenBank/DDBJ databases">
        <authorList>
            <person name="Girao M."/>
            <person name="Carvalho M.F."/>
        </authorList>
    </citation>
    <scope>NUCLEOTIDE SEQUENCE [LARGE SCALE GENOMIC DNA]</scope>
    <source>
        <strain evidence="2 3">CC-R104</strain>
    </source>
</reference>
<dbReference type="PANTHER" id="PTHR33434">
    <property type="entry name" value="DEGV DOMAIN-CONTAINING PROTEIN DR_1986-RELATED"/>
    <property type="match status" value="1"/>
</dbReference>
<dbReference type="PROSITE" id="PS51480">
    <property type="entry name" value="DHAL"/>
    <property type="match status" value="1"/>
</dbReference>
<sequence length="203" mass="20053">MFPVPDGDTGTNLVITLRAAAAELGDPVDGALSAAEVFEALARGAFVGARGNSGVILAQALRGFADSVEGRAVLDGPGFARALHLAAELVTGALSSPAEGTIVSVLHAAAEGAAATAREIGALAPVAEAAAESAAVALQRTTGQLAVLAEAGVVDAGGLGLLILLDCFVEVVSGTRPDRTIELSRRPATLRTSSGRGSSTVSS</sequence>
<evidence type="ECO:0000313" key="2">
    <source>
        <dbReference type="EMBL" id="MEE2035444.1"/>
    </source>
</evidence>
<dbReference type="InterPro" id="IPR050270">
    <property type="entry name" value="DegV_domain_contain"/>
</dbReference>
<dbReference type="Proteomes" id="UP001331936">
    <property type="component" value="Unassembled WGS sequence"/>
</dbReference>
<evidence type="ECO:0000313" key="3">
    <source>
        <dbReference type="Proteomes" id="UP001331936"/>
    </source>
</evidence>
<feature type="domain" description="DhaL" evidence="1">
    <location>
        <begin position="1"/>
        <end position="170"/>
    </location>
</feature>
<dbReference type="Gene3D" id="1.25.40.340">
    <property type="match status" value="1"/>
</dbReference>
<keyword evidence="3" id="KW-1185">Reference proteome</keyword>
<dbReference type="EMBL" id="JAUZMZ010000319">
    <property type="protein sequence ID" value="MEE2035444.1"/>
    <property type="molecule type" value="Genomic_DNA"/>
</dbReference>